<gene>
    <name evidence="1" type="ORF">PEVE_00030029</name>
</gene>
<evidence type="ECO:0000313" key="1">
    <source>
        <dbReference type="EMBL" id="CAH3195342.1"/>
    </source>
</evidence>
<accession>A0ABN8SUW7</accession>
<proteinExistence type="predicted"/>
<dbReference type="EMBL" id="CALNXI010004229">
    <property type="protein sequence ID" value="CAH3195342.1"/>
    <property type="molecule type" value="Genomic_DNA"/>
</dbReference>
<reference evidence="1 2" key="1">
    <citation type="submission" date="2022-05" db="EMBL/GenBank/DDBJ databases">
        <authorList>
            <consortium name="Genoscope - CEA"/>
            <person name="William W."/>
        </authorList>
    </citation>
    <scope>NUCLEOTIDE SEQUENCE [LARGE SCALE GENOMIC DNA]</scope>
</reference>
<keyword evidence="2" id="KW-1185">Reference proteome</keyword>
<name>A0ABN8SUW7_9CNID</name>
<dbReference type="Proteomes" id="UP001159427">
    <property type="component" value="Unassembled WGS sequence"/>
</dbReference>
<sequence>MWQEITRYFQPKDVASKMYLTKFYPNKFGLFIDIRSMLDITVHGNDVRLVNTKDGVFLEIYRKKSGSRNVNCYAFTLGGPFRGKLDRMVLIRPTFVYNRTYDGFKDSDSRMFAIDYPKEEVEEYKELMAKTCAIHLESNFLINISRMSEQEALNEVMQMLEATPDSSKPSDFPVLLPANNIPEQREKLAVHVSTGNSKEALRAQLSHEQLKRLSDKEVEKIYK</sequence>
<evidence type="ECO:0000313" key="2">
    <source>
        <dbReference type="Proteomes" id="UP001159427"/>
    </source>
</evidence>
<organism evidence="1 2">
    <name type="scientific">Porites evermanni</name>
    <dbReference type="NCBI Taxonomy" id="104178"/>
    <lineage>
        <taxon>Eukaryota</taxon>
        <taxon>Metazoa</taxon>
        <taxon>Cnidaria</taxon>
        <taxon>Anthozoa</taxon>
        <taxon>Hexacorallia</taxon>
        <taxon>Scleractinia</taxon>
        <taxon>Fungiina</taxon>
        <taxon>Poritidae</taxon>
        <taxon>Porites</taxon>
    </lineage>
</organism>
<protein>
    <submittedName>
        <fullName evidence="1">Uncharacterized protein</fullName>
    </submittedName>
</protein>
<comment type="caution">
    <text evidence="1">The sequence shown here is derived from an EMBL/GenBank/DDBJ whole genome shotgun (WGS) entry which is preliminary data.</text>
</comment>